<dbReference type="EMBL" id="JAWWNJ010000026">
    <property type="protein sequence ID" value="KAK7029714.1"/>
    <property type="molecule type" value="Genomic_DNA"/>
</dbReference>
<organism evidence="2 3">
    <name type="scientific">Favolaschia claudopus</name>
    <dbReference type="NCBI Taxonomy" id="2862362"/>
    <lineage>
        <taxon>Eukaryota</taxon>
        <taxon>Fungi</taxon>
        <taxon>Dikarya</taxon>
        <taxon>Basidiomycota</taxon>
        <taxon>Agaricomycotina</taxon>
        <taxon>Agaricomycetes</taxon>
        <taxon>Agaricomycetidae</taxon>
        <taxon>Agaricales</taxon>
        <taxon>Marasmiineae</taxon>
        <taxon>Mycenaceae</taxon>
        <taxon>Favolaschia</taxon>
    </lineage>
</organism>
<evidence type="ECO:0000313" key="3">
    <source>
        <dbReference type="Proteomes" id="UP001362999"/>
    </source>
</evidence>
<dbReference type="AlphaFoldDB" id="A0AAW0BSU7"/>
<accession>A0AAW0BSU7</accession>
<dbReference type="Proteomes" id="UP001362999">
    <property type="component" value="Unassembled WGS sequence"/>
</dbReference>
<protein>
    <submittedName>
        <fullName evidence="2">Uncharacterized protein</fullName>
    </submittedName>
</protein>
<feature type="compositionally biased region" description="Acidic residues" evidence="1">
    <location>
        <begin position="97"/>
        <end position="108"/>
    </location>
</feature>
<gene>
    <name evidence="2" type="ORF">R3P38DRAFT_3314401</name>
</gene>
<dbReference type="Pfam" id="PF18759">
    <property type="entry name" value="Plavaka"/>
    <property type="match status" value="1"/>
</dbReference>
<evidence type="ECO:0000256" key="1">
    <source>
        <dbReference type="SAM" id="MobiDB-lite"/>
    </source>
</evidence>
<comment type="caution">
    <text evidence="2">The sequence shown here is derived from an EMBL/GenBank/DDBJ whole genome shotgun (WGS) entry which is preliminary data.</text>
</comment>
<feature type="region of interest" description="Disordered" evidence="1">
    <location>
        <begin position="725"/>
        <end position="762"/>
    </location>
</feature>
<name>A0AAW0BSU7_9AGAR</name>
<evidence type="ECO:0000313" key="2">
    <source>
        <dbReference type="EMBL" id="KAK7029714.1"/>
    </source>
</evidence>
<dbReference type="InterPro" id="IPR041078">
    <property type="entry name" value="Plavaka"/>
</dbReference>
<keyword evidence="3" id="KW-1185">Reference proteome</keyword>
<reference evidence="2 3" key="1">
    <citation type="journal article" date="2024" name="J Genomics">
        <title>Draft genome sequencing and assembly of Favolaschia claudopus CIRM-BRFM 2984 isolated from oak limbs.</title>
        <authorList>
            <person name="Navarro D."/>
            <person name="Drula E."/>
            <person name="Chaduli D."/>
            <person name="Cazenave R."/>
            <person name="Ahrendt S."/>
            <person name="Wang J."/>
            <person name="Lipzen A."/>
            <person name="Daum C."/>
            <person name="Barry K."/>
            <person name="Grigoriev I.V."/>
            <person name="Favel A."/>
            <person name="Rosso M.N."/>
            <person name="Martin F."/>
        </authorList>
    </citation>
    <scope>NUCLEOTIDE SEQUENCE [LARGE SCALE GENOMIC DNA]</scope>
    <source>
        <strain evidence="2 3">CIRM-BRFM 2984</strain>
    </source>
</reference>
<feature type="region of interest" description="Disordered" evidence="1">
    <location>
        <begin position="63"/>
        <end position="127"/>
    </location>
</feature>
<sequence>MPASAQCEFCGAELPTEQGVRSHVRQTAACLAQQRKKYLKAENDLPDQDDGEKNPIPTFLMTNLIPADIPERSNSPSTRVHSEDESDGQEDMRADPPMDDAGDDDNQAEELPPPPKRPRVTVEEVEDEDDRWEQEFPAEFQAGAVLEECQTQFEKLREEREKEGLSPWYPFDRKEDWEIGRWLMTSGVSQSKMDEYLKLDAVRTGLKPSFHNKRAFLRRIDALPQGPPWYCQVFEIIGDEVDGNGKKKTESVELWYRNPLDCIRELLGNPAFKEKMSFVPRRFFRNPDGTNREWSEMWTAEWWWEIQQRLPAGASICPIIIASDKTQLTRFSGDQQAWPVYLTIGNIEKDTRRSASSYATVLLGYIPVSKLASVDEKKRSAVTHQLFHNCMRAILAPLVEAGKKGETMDCADGFVRRMFPILAAYIGDYPEQCLVACCRENSCPRCLVDPSKRGDLGARAPWREPEKVLEAIREQGAHTRPPEFKAHNLRLVDPFWSDLPHCDIFSCLTPDELHELHNGVFGDHLVNWSTDAMDGGKEELDARFRAMTPHPSLRHFKKGISLTSQWTGTERKNMEKVFLGVLANTTDPAVQRAAKGALDFIHYAHFAVHTDESLALMDDAWAAFHANKDIFIELNIRNHFNINKLHKLRHYTDSFRSRGTGDSYNTEHTERLHIDYAKVGYKATNRKAYIRQMTIWLRRQESIHKFSAYLQWSIPGYVAAGGVADEDADDQEDGDGDEEEEDEPSDPSSAVNAESDTEKTEASNVVTYAVAKTPYYKLQTAESIASDFHAPDFLPLLSDFLHDNAVISATQPANTSTFPVYSQITLSLPPIRPVTREIVRDTIKAMKGESRQLTEKGVRLAKAGQFDTVLVRVPKQNNNDSDLNGVRAARVRVIFRLPNLYGTYPEPLAYVEWYKPFNRPVSDLGMYQLSLSSRNHRQNAQIIPVSDIMRSCHLIPVFGRHVDSTWTSEQVLNQCKSFFLNPYLRHYDFYLLRYLPDREAARKAAEVRRARIRRLGRAGR</sequence>
<feature type="compositionally biased region" description="Acidic residues" evidence="1">
    <location>
        <begin position="725"/>
        <end position="745"/>
    </location>
</feature>
<proteinExistence type="predicted"/>